<accession>A0AAX3H3P4</accession>
<dbReference type="Proteomes" id="UP000346772">
    <property type="component" value="Unassembled WGS sequence"/>
</dbReference>
<organism evidence="8 9">
    <name type="scientific">Clostridioides difficile</name>
    <name type="common">Peptoclostridium difficile</name>
    <dbReference type="NCBI Taxonomy" id="1496"/>
    <lineage>
        <taxon>Bacteria</taxon>
        <taxon>Bacillati</taxon>
        <taxon>Bacillota</taxon>
        <taxon>Clostridia</taxon>
        <taxon>Peptostreptococcales</taxon>
        <taxon>Peptostreptococcaceae</taxon>
        <taxon>Clostridioides</taxon>
    </lineage>
</organism>
<evidence type="ECO:0000256" key="6">
    <source>
        <dbReference type="RuleBase" id="RU361187"/>
    </source>
</evidence>
<dbReference type="PANTHER" id="PTHR42812">
    <property type="entry name" value="BETA-XYLOSIDASE"/>
    <property type="match status" value="1"/>
</dbReference>
<dbReference type="PANTHER" id="PTHR42812:SF12">
    <property type="entry name" value="BETA-XYLOSIDASE-RELATED"/>
    <property type="match status" value="1"/>
</dbReference>
<dbReference type="Gene3D" id="2.60.120.200">
    <property type="match status" value="1"/>
</dbReference>
<evidence type="ECO:0000256" key="5">
    <source>
        <dbReference type="PIRSR" id="PIRSR606710-2"/>
    </source>
</evidence>
<evidence type="ECO:0000256" key="2">
    <source>
        <dbReference type="ARBA" id="ARBA00022801"/>
    </source>
</evidence>
<dbReference type="Gene3D" id="2.115.10.20">
    <property type="entry name" value="Glycosyl hydrolase domain, family 43"/>
    <property type="match status" value="1"/>
</dbReference>
<dbReference type="CDD" id="cd09000">
    <property type="entry name" value="GH43_SXA-like"/>
    <property type="match status" value="1"/>
</dbReference>
<dbReference type="EC" id="3.2.1.37" evidence="8"/>
<feature type="active site" description="Proton donor" evidence="4">
    <location>
        <position position="188"/>
    </location>
</feature>
<evidence type="ECO:0000256" key="1">
    <source>
        <dbReference type="ARBA" id="ARBA00009865"/>
    </source>
</evidence>
<dbReference type="EC" id="3.2.1.-" evidence="8"/>
<feature type="site" description="Important for catalytic activity, responsible for pKa modulation of the active site Glu and correct orientation of both the proton donor and substrate" evidence="5">
    <location>
        <position position="128"/>
    </location>
</feature>
<evidence type="ECO:0000256" key="3">
    <source>
        <dbReference type="ARBA" id="ARBA00023295"/>
    </source>
</evidence>
<feature type="domain" description="Beta-xylosidase C-terminal Concanavalin A-like" evidence="7">
    <location>
        <begin position="343"/>
        <end position="539"/>
    </location>
</feature>
<gene>
    <name evidence="8" type="primary">xynB</name>
    <name evidence="8" type="ORF">SAMEA1710456_03235</name>
</gene>
<comment type="similarity">
    <text evidence="1 6">Belongs to the glycosyl hydrolase 43 family.</text>
</comment>
<dbReference type="InterPro" id="IPR013320">
    <property type="entry name" value="ConA-like_dom_sf"/>
</dbReference>
<name>A0AAX3H3P4_CLODI</name>
<evidence type="ECO:0000259" key="7">
    <source>
        <dbReference type="Pfam" id="PF17851"/>
    </source>
</evidence>
<feature type="active site" description="Proton acceptor" evidence="4">
    <location>
        <position position="13"/>
    </location>
</feature>
<dbReference type="InterPro" id="IPR051795">
    <property type="entry name" value="Glycosyl_Hydrlase_43"/>
</dbReference>
<protein>
    <submittedName>
        <fullName evidence="8">Glycoside hydrolase</fullName>
        <ecNumber evidence="8">3.2.1.-</ecNumber>
        <ecNumber evidence="8">3.2.1.37</ecNumber>
    </submittedName>
</protein>
<dbReference type="AlphaFoldDB" id="A0AAX3H3P4"/>
<evidence type="ECO:0000313" key="9">
    <source>
        <dbReference type="Proteomes" id="UP000346772"/>
    </source>
</evidence>
<dbReference type="Pfam" id="PF17851">
    <property type="entry name" value="GH43_C2"/>
    <property type="match status" value="1"/>
</dbReference>
<keyword evidence="3 6" id="KW-0326">Glycosidase</keyword>
<dbReference type="Pfam" id="PF04616">
    <property type="entry name" value="Glyco_hydro_43"/>
    <property type="match status" value="1"/>
</dbReference>
<dbReference type="SUPFAM" id="SSF75005">
    <property type="entry name" value="Arabinanase/levansucrase/invertase"/>
    <property type="match status" value="1"/>
</dbReference>
<dbReference type="InterPro" id="IPR041542">
    <property type="entry name" value="GH43_C2"/>
</dbReference>
<dbReference type="InterPro" id="IPR006710">
    <property type="entry name" value="Glyco_hydro_43"/>
</dbReference>
<sequence length="548" mass="63647">MIKNPILPGFNPDPCICRKGDDYYLVVSSFEWFPGIPVYHSKDLKNWELYTHILTDETKIDLKKLPSSKGIWAPCLTYCEEEDLFYIVFGIMNSMNARYFDVDNYLITSKDIKGEWSEPVYLHSSGFDASIFHDDNGKKWISSLDWETREGYEKPGVICLVEYCIEKKEIVGYPKRIWSGGTDRGCIEAPHITKRGDYYYIMCAEGGTGYGHGVTMGRSKNIWGPYEKDLMNPIVTSIPGDFYERHDPDHLKPKYYNPESKLQKSGHGSYIETPSGEVYLVHLTSRPFVPELRCTLGRETAIQKMKWTEDNWLRMEDGSNLAKEYVSESKLEEHLVSSIPSFDDFDSNKLGLQYYAPRISPLSFADVNSRTGYVRIRGQESRTSLNRVSILARKLTSVYARITTKMEFYPEVHQHSAGLIMYYDNMNYINLRKYYSETLGQSALSIIHLENGEKTEFLNTRIPIKDIPIYLRLYIKGRKSYFEWSYDGEKYQRIGETFDTTKFSDEYCKYGEFTGTFIGLTCADRVKHKHYADFDFFEYIADESKDVD</sequence>
<comment type="caution">
    <text evidence="8">The sequence shown here is derived from an EMBL/GenBank/DDBJ whole genome shotgun (WGS) entry which is preliminary data.</text>
</comment>
<dbReference type="SUPFAM" id="SSF49899">
    <property type="entry name" value="Concanavalin A-like lectins/glucanases"/>
    <property type="match status" value="1"/>
</dbReference>
<evidence type="ECO:0000313" key="8">
    <source>
        <dbReference type="EMBL" id="VFD55697.1"/>
    </source>
</evidence>
<reference evidence="8 9" key="1">
    <citation type="submission" date="2019-02" db="EMBL/GenBank/DDBJ databases">
        <authorList>
            <consortium name="Pathogen Informatics"/>
        </authorList>
    </citation>
    <scope>NUCLEOTIDE SEQUENCE [LARGE SCALE GENOMIC DNA]</scope>
    <source>
        <strain evidence="8 9">078GUE027</strain>
    </source>
</reference>
<dbReference type="InterPro" id="IPR023296">
    <property type="entry name" value="Glyco_hydro_beta-prop_sf"/>
</dbReference>
<dbReference type="EMBL" id="CAADAT010000024">
    <property type="protein sequence ID" value="VFD55697.1"/>
    <property type="molecule type" value="Genomic_DNA"/>
</dbReference>
<dbReference type="GO" id="GO:0005975">
    <property type="term" value="P:carbohydrate metabolic process"/>
    <property type="evidence" value="ECO:0007669"/>
    <property type="project" value="InterPro"/>
</dbReference>
<evidence type="ECO:0000256" key="4">
    <source>
        <dbReference type="PIRSR" id="PIRSR606710-1"/>
    </source>
</evidence>
<proteinExistence type="inferred from homology"/>
<dbReference type="RefSeq" id="WP_003421235.1">
    <property type="nucleotide sequence ID" value="NZ_BEHB01000019.1"/>
</dbReference>
<keyword evidence="2 6" id="KW-0378">Hydrolase</keyword>
<dbReference type="GO" id="GO:0009044">
    <property type="term" value="F:xylan 1,4-beta-xylosidase activity"/>
    <property type="evidence" value="ECO:0007669"/>
    <property type="project" value="UniProtKB-EC"/>
</dbReference>